<dbReference type="STRING" id="320771.Cflav_PD2679"/>
<dbReference type="Pfam" id="PF00440">
    <property type="entry name" value="TetR_N"/>
    <property type="match status" value="1"/>
</dbReference>
<accession>B9XKM0</accession>
<evidence type="ECO:0000256" key="3">
    <source>
        <dbReference type="ARBA" id="ARBA00023163"/>
    </source>
</evidence>
<dbReference type="InterPro" id="IPR036271">
    <property type="entry name" value="Tet_transcr_reg_TetR-rel_C_sf"/>
</dbReference>
<keyword evidence="6" id="KW-1185">Reference proteome</keyword>
<sequence>MAGRPIECDRKEATRKATQHFWRKGYAHTSVADLVEETGLNRFCLYGEFKGKKGLFLKSCQLYSESCRANLLKPLVEAKDPETGLRESFGHVITRLLDTSNPNGCMMIDSLAGDAGKDADIRRALQCHFSAWEFAFAEVLHRAAGKSAKPAGTKAGASILLNTMLGMSNYARLHPQKESLEAIANAAIKTALATARGK</sequence>
<dbReference type="SUPFAM" id="SSF46689">
    <property type="entry name" value="Homeodomain-like"/>
    <property type="match status" value="1"/>
</dbReference>
<dbReference type="Gene3D" id="1.10.10.60">
    <property type="entry name" value="Homeodomain-like"/>
    <property type="match status" value="1"/>
</dbReference>
<evidence type="ECO:0000256" key="1">
    <source>
        <dbReference type="ARBA" id="ARBA00023015"/>
    </source>
</evidence>
<dbReference type="RefSeq" id="WP_007416363.1">
    <property type="nucleotide sequence ID" value="NZ_ABOX02000025.1"/>
</dbReference>
<reference evidence="5 6" key="1">
    <citation type="journal article" date="2011" name="J. Bacteriol.">
        <title>Genome sequence of 'Pedosphaera parvula' Ellin514, an aerobic Verrucomicrobial isolate from pasture soil.</title>
        <authorList>
            <person name="Kant R."/>
            <person name="van Passel M.W."/>
            <person name="Sangwan P."/>
            <person name="Palva A."/>
            <person name="Lucas S."/>
            <person name="Copeland A."/>
            <person name="Lapidus A."/>
            <person name="Glavina Del Rio T."/>
            <person name="Dalin E."/>
            <person name="Tice H."/>
            <person name="Bruce D."/>
            <person name="Goodwin L."/>
            <person name="Pitluck S."/>
            <person name="Chertkov O."/>
            <person name="Larimer F.W."/>
            <person name="Land M.L."/>
            <person name="Hauser L."/>
            <person name="Brettin T.S."/>
            <person name="Detter J.C."/>
            <person name="Han S."/>
            <person name="de Vos W.M."/>
            <person name="Janssen P.H."/>
            <person name="Smidt H."/>
        </authorList>
    </citation>
    <scope>NUCLEOTIDE SEQUENCE [LARGE SCALE GENOMIC DNA]</scope>
    <source>
        <strain evidence="5 6">Ellin514</strain>
    </source>
</reference>
<feature type="domain" description="HTH tetR-type" evidence="4">
    <location>
        <begin position="16"/>
        <end position="57"/>
    </location>
</feature>
<keyword evidence="2" id="KW-0238">DNA-binding</keyword>
<dbReference type="Proteomes" id="UP000003688">
    <property type="component" value="Unassembled WGS sequence"/>
</dbReference>
<evidence type="ECO:0000313" key="6">
    <source>
        <dbReference type="Proteomes" id="UP000003688"/>
    </source>
</evidence>
<keyword evidence="3" id="KW-0804">Transcription</keyword>
<keyword evidence="1" id="KW-0805">Transcription regulation</keyword>
<protein>
    <submittedName>
        <fullName evidence="5">Transcriptional regulator, TetR family</fullName>
    </submittedName>
</protein>
<comment type="caution">
    <text evidence="5">The sequence shown here is derived from an EMBL/GenBank/DDBJ whole genome shotgun (WGS) entry which is preliminary data.</text>
</comment>
<dbReference type="GO" id="GO:0003677">
    <property type="term" value="F:DNA binding"/>
    <property type="evidence" value="ECO:0007669"/>
    <property type="project" value="UniProtKB-KW"/>
</dbReference>
<dbReference type="InterPro" id="IPR001647">
    <property type="entry name" value="HTH_TetR"/>
</dbReference>
<evidence type="ECO:0000259" key="4">
    <source>
        <dbReference type="Pfam" id="PF00440"/>
    </source>
</evidence>
<dbReference type="AlphaFoldDB" id="B9XKM0"/>
<gene>
    <name evidence="5" type="ORF">Cflav_PD2679</name>
</gene>
<name>B9XKM0_PEDPL</name>
<dbReference type="SUPFAM" id="SSF48498">
    <property type="entry name" value="Tetracyclin repressor-like, C-terminal domain"/>
    <property type="match status" value="1"/>
</dbReference>
<dbReference type="Gene3D" id="1.10.357.10">
    <property type="entry name" value="Tetracycline Repressor, domain 2"/>
    <property type="match status" value="1"/>
</dbReference>
<dbReference type="EMBL" id="ABOX02000025">
    <property type="protein sequence ID" value="EEF59690.1"/>
    <property type="molecule type" value="Genomic_DNA"/>
</dbReference>
<dbReference type="InterPro" id="IPR009057">
    <property type="entry name" value="Homeodomain-like_sf"/>
</dbReference>
<dbReference type="OrthoDB" id="9795242at2"/>
<dbReference type="PANTHER" id="PTHR47506:SF1">
    <property type="entry name" value="HTH-TYPE TRANSCRIPTIONAL REGULATOR YJDC"/>
    <property type="match status" value="1"/>
</dbReference>
<proteinExistence type="predicted"/>
<evidence type="ECO:0000313" key="5">
    <source>
        <dbReference type="EMBL" id="EEF59690.1"/>
    </source>
</evidence>
<organism evidence="5 6">
    <name type="scientific">Pedosphaera parvula (strain Ellin514)</name>
    <dbReference type="NCBI Taxonomy" id="320771"/>
    <lineage>
        <taxon>Bacteria</taxon>
        <taxon>Pseudomonadati</taxon>
        <taxon>Verrucomicrobiota</taxon>
        <taxon>Pedosphaerae</taxon>
        <taxon>Pedosphaerales</taxon>
        <taxon>Pedosphaeraceae</taxon>
        <taxon>Pedosphaera</taxon>
    </lineage>
</organism>
<dbReference type="PANTHER" id="PTHR47506">
    <property type="entry name" value="TRANSCRIPTIONAL REGULATORY PROTEIN"/>
    <property type="match status" value="1"/>
</dbReference>
<evidence type="ECO:0000256" key="2">
    <source>
        <dbReference type="ARBA" id="ARBA00023125"/>
    </source>
</evidence>